<dbReference type="AlphaFoldDB" id="A0A0E0PCT2"/>
<dbReference type="EnsemblPlants" id="ORUFI04G23600.1">
    <property type="protein sequence ID" value="ORUFI04G23600.1"/>
    <property type="gene ID" value="ORUFI04G23600"/>
</dbReference>
<proteinExistence type="predicted"/>
<dbReference type="HOGENOM" id="CLU_1470473_0_0_1"/>
<sequence length="184" mass="19743">MAGRIGAARWLEPGGKGWLHGSARLGAMTAWGWMKTTMMVASVAEAEVVAEAAPLRLGRAQGLRRHPGMRPVLSTSSSSSPFSMLIHASASRVRHRLLLLPPGRQEHVSLLSGNVHVGCPWSHTRKTKSTHKATTQPAAAGLIFRMRKRSVPASTAAYGCSFPEGGKKTIGLFFWLAFVDCATS</sequence>
<evidence type="ECO:0000313" key="2">
    <source>
        <dbReference type="Proteomes" id="UP000008022"/>
    </source>
</evidence>
<keyword evidence="2" id="KW-1185">Reference proteome</keyword>
<dbReference type="Gramene" id="ORUFI04G23600.1">
    <property type="protein sequence ID" value="ORUFI04G23600.1"/>
    <property type="gene ID" value="ORUFI04G23600"/>
</dbReference>
<protein>
    <submittedName>
        <fullName evidence="1">Uncharacterized protein</fullName>
    </submittedName>
</protein>
<dbReference type="Proteomes" id="UP000008022">
    <property type="component" value="Unassembled WGS sequence"/>
</dbReference>
<evidence type="ECO:0000313" key="1">
    <source>
        <dbReference type="EnsemblPlants" id="ORUFI04G23600.1"/>
    </source>
</evidence>
<name>A0A0E0PCT2_ORYRU</name>
<reference evidence="2" key="1">
    <citation type="submission" date="2013-06" db="EMBL/GenBank/DDBJ databases">
        <authorList>
            <person name="Zhao Q."/>
        </authorList>
    </citation>
    <scope>NUCLEOTIDE SEQUENCE</scope>
    <source>
        <strain evidence="2">cv. W1943</strain>
    </source>
</reference>
<accession>A0A0E0PCT2</accession>
<organism evidence="1 2">
    <name type="scientific">Oryza rufipogon</name>
    <name type="common">Brownbeard rice</name>
    <name type="synonym">Asian wild rice</name>
    <dbReference type="NCBI Taxonomy" id="4529"/>
    <lineage>
        <taxon>Eukaryota</taxon>
        <taxon>Viridiplantae</taxon>
        <taxon>Streptophyta</taxon>
        <taxon>Embryophyta</taxon>
        <taxon>Tracheophyta</taxon>
        <taxon>Spermatophyta</taxon>
        <taxon>Magnoliopsida</taxon>
        <taxon>Liliopsida</taxon>
        <taxon>Poales</taxon>
        <taxon>Poaceae</taxon>
        <taxon>BOP clade</taxon>
        <taxon>Oryzoideae</taxon>
        <taxon>Oryzeae</taxon>
        <taxon>Oryzinae</taxon>
        <taxon>Oryza</taxon>
    </lineage>
</organism>
<reference evidence="1" key="2">
    <citation type="submission" date="2015-06" db="UniProtKB">
        <authorList>
            <consortium name="EnsemblPlants"/>
        </authorList>
    </citation>
    <scope>IDENTIFICATION</scope>
</reference>